<reference evidence="3" key="1">
    <citation type="submission" date="2021-10" db="EMBL/GenBank/DDBJ databases">
        <title>Tropical sea cucumber genome reveals ecological adaptation and Cuvierian tubules defense mechanism.</title>
        <authorList>
            <person name="Chen T."/>
        </authorList>
    </citation>
    <scope>NUCLEOTIDE SEQUENCE</scope>
    <source>
        <strain evidence="3">Nanhai2018</strain>
        <tissue evidence="3">Muscle</tissue>
    </source>
</reference>
<evidence type="ECO:0000313" key="3">
    <source>
        <dbReference type="EMBL" id="KAJ8023674.1"/>
    </source>
</evidence>
<dbReference type="InterPro" id="IPR000863">
    <property type="entry name" value="Sulfotransferase_dom"/>
</dbReference>
<dbReference type="InterPro" id="IPR051589">
    <property type="entry name" value="Sialate-O-sulfotransferase"/>
</dbReference>
<dbReference type="SUPFAM" id="SSF52540">
    <property type="entry name" value="P-loop containing nucleoside triphosphate hydrolases"/>
    <property type="match status" value="1"/>
</dbReference>
<accession>A0A9Q1BFV8</accession>
<dbReference type="AlphaFoldDB" id="A0A9Q1BFV8"/>
<dbReference type="PANTHER" id="PTHR45964">
    <property type="entry name" value="WSCD FAMILY MEMBER CG9164"/>
    <property type="match status" value="1"/>
</dbReference>
<name>A0A9Q1BFV8_HOLLE</name>
<dbReference type="Proteomes" id="UP001152320">
    <property type="component" value="Chromosome 19"/>
</dbReference>
<dbReference type="EMBL" id="JAIZAY010000019">
    <property type="protein sequence ID" value="KAJ8023674.1"/>
    <property type="molecule type" value="Genomic_DNA"/>
</dbReference>
<comment type="caution">
    <text evidence="3">The sequence shown here is derived from an EMBL/GenBank/DDBJ whole genome shotgun (WGS) entry which is preliminary data.</text>
</comment>
<feature type="domain" description="Sulfotransferase" evidence="2">
    <location>
        <begin position="18"/>
        <end position="200"/>
    </location>
</feature>
<proteinExistence type="inferred from homology"/>
<evidence type="ECO:0000313" key="4">
    <source>
        <dbReference type="Proteomes" id="UP001152320"/>
    </source>
</evidence>
<dbReference type="PANTHER" id="PTHR45964:SF9">
    <property type="entry name" value="SULFOTRANSFERASE"/>
    <property type="match status" value="1"/>
</dbReference>
<protein>
    <submittedName>
        <fullName evidence="3">WSC domain-containing protein 2</fullName>
    </submittedName>
</protein>
<evidence type="ECO:0000256" key="1">
    <source>
        <dbReference type="ARBA" id="ARBA00010236"/>
    </source>
</evidence>
<comment type="similarity">
    <text evidence="1">Belongs to the WSCD family.</text>
</comment>
<dbReference type="Gene3D" id="3.40.50.300">
    <property type="entry name" value="P-loop containing nucleotide triphosphate hydrolases"/>
    <property type="match status" value="1"/>
</dbReference>
<dbReference type="OrthoDB" id="5985073at2759"/>
<sequence>MTKDIELAPAYFMPLTALASFPRSGNTWTRSLLQIATKYHTSTVYWETEGKHEVLRIWFKGGIENYTLRKGVCVKTHKFNVEHIASFDNGAILLIRNPYHSIISEFMRIYNRLRNVSHPEIIQFLRDNDERWPKEFHRQSKNWRSTSLNWIKHCKRLMIVYYEDLTENPVRELTRMVAFLDQPIKPNRIQCAVYNYKPMASKEHKSQMDFDPYTPDMYKALDGFITEVNETLIKKNAIPLPTYEKYRLSSK</sequence>
<organism evidence="3 4">
    <name type="scientific">Holothuria leucospilota</name>
    <name type="common">Black long sea cucumber</name>
    <name type="synonym">Mertensiothuria leucospilota</name>
    <dbReference type="NCBI Taxonomy" id="206669"/>
    <lineage>
        <taxon>Eukaryota</taxon>
        <taxon>Metazoa</taxon>
        <taxon>Echinodermata</taxon>
        <taxon>Eleutherozoa</taxon>
        <taxon>Echinozoa</taxon>
        <taxon>Holothuroidea</taxon>
        <taxon>Aspidochirotacea</taxon>
        <taxon>Aspidochirotida</taxon>
        <taxon>Holothuriidae</taxon>
        <taxon>Holothuria</taxon>
    </lineage>
</organism>
<keyword evidence="4" id="KW-1185">Reference proteome</keyword>
<dbReference type="Pfam" id="PF00685">
    <property type="entry name" value="Sulfotransfer_1"/>
    <property type="match status" value="1"/>
</dbReference>
<evidence type="ECO:0000259" key="2">
    <source>
        <dbReference type="Pfam" id="PF00685"/>
    </source>
</evidence>
<dbReference type="InterPro" id="IPR027417">
    <property type="entry name" value="P-loop_NTPase"/>
</dbReference>
<gene>
    <name evidence="3" type="ORF">HOLleu_36174</name>
</gene>